<dbReference type="OrthoDB" id="7864548at2"/>
<dbReference type="RefSeq" id="WP_091846509.1">
    <property type="nucleotide sequence ID" value="NZ_FOCM01000009.1"/>
</dbReference>
<keyword evidence="4" id="KW-1185">Reference proteome</keyword>
<accession>A0A1H8L5V4</accession>
<feature type="region of interest" description="Disordered" evidence="1">
    <location>
        <begin position="28"/>
        <end position="60"/>
    </location>
</feature>
<feature type="chain" id="PRO_5011565396" description="Flagellar protein FliL" evidence="2">
    <location>
        <begin position="22"/>
        <end position="178"/>
    </location>
</feature>
<evidence type="ECO:0000313" key="4">
    <source>
        <dbReference type="Proteomes" id="UP000199372"/>
    </source>
</evidence>
<gene>
    <name evidence="3" type="ORF">SAMN04488011_10986</name>
</gene>
<evidence type="ECO:0000256" key="2">
    <source>
        <dbReference type="SAM" id="SignalP"/>
    </source>
</evidence>
<name>A0A1H8L5V4_9RHOB</name>
<proteinExistence type="predicted"/>
<sequence>MIKKLLPLVLILAGAGAGVGAGIALRPDPDPANLPEDGAMADTGDPCGIDPNAASDDLGAGPELAPAEAAALSEFVKFPEQFVIPVVEDDKVTALVVMRLTIEVAPEMKDIVTARIPKLRDGFLRIMLDHANIGGFDGQFTSNGSMETLRRGFVDFAAASFPAGIHDVLILDINRQDY</sequence>
<evidence type="ECO:0008006" key="5">
    <source>
        <dbReference type="Google" id="ProtNLM"/>
    </source>
</evidence>
<dbReference type="EMBL" id="FOCM01000009">
    <property type="protein sequence ID" value="SEO00206.1"/>
    <property type="molecule type" value="Genomic_DNA"/>
</dbReference>
<dbReference type="AlphaFoldDB" id="A0A1H8L5V4"/>
<dbReference type="Proteomes" id="UP000199372">
    <property type="component" value="Unassembled WGS sequence"/>
</dbReference>
<organism evidence="3 4">
    <name type="scientific">Palleronia pelagia</name>
    <dbReference type="NCBI Taxonomy" id="387096"/>
    <lineage>
        <taxon>Bacteria</taxon>
        <taxon>Pseudomonadati</taxon>
        <taxon>Pseudomonadota</taxon>
        <taxon>Alphaproteobacteria</taxon>
        <taxon>Rhodobacterales</taxon>
        <taxon>Roseobacteraceae</taxon>
        <taxon>Palleronia</taxon>
    </lineage>
</organism>
<keyword evidence="2" id="KW-0732">Signal</keyword>
<evidence type="ECO:0000313" key="3">
    <source>
        <dbReference type="EMBL" id="SEO00206.1"/>
    </source>
</evidence>
<reference evidence="4" key="1">
    <citation type="submission" date="2016-10" db="EMBL/GenBank/DDBJ databases">
        <authorList>
            <person name="Varghese N."/>
            <person name="Submissions S."/>
        </authorList>
    </citation>
    <scope>NUCLEOTIDE SEQUENCE [LARGE SCALE GENOMIC DNA]</scope>
    <source>
        <strain evidence="4">DSM 26893</strain>
    </source>
</reference>
<protein>
    <recommendedName>
        <fullName evidence="5">Flagellar protein FliL</fullName>
    </recommendedName>
</protein>
<evidence type="ECO:0000256" key="1">
    <source>
        <dbReference type="SAM" id="MobiDB-lite"/>
    </source>
</evidence>
<feature type="signal peptide" evidence="2">
    <location>
        <begin position="1"/>
        <end position="21"/>
    </location>
</feature>